<sequence>MTSLRSIQGGNAQRLVASRLPFHFSKLQDPESLIRRVLESSKRAGDFKTATKAHARIITCGYWAKPPLSASLVSAYVRCHQIGLAERVVHHVLSWCRNLLTLNIFLRDLLSAGQCGVARKLFDKMPERDVVTWNSMIGGLTRNGRFHDALASFRDMLALDVEPDGFTFASVFTSCARVGFLSHALWAHGLMIEKKIEPHFILNAALIDMYARCGKIQVAREIFDSIQRGDVSVWNSMINGLAIHGHARDAITVFSDMEREKVSPDSITFVGILTACSRCGLVEEGRMYFDSMRSRYSIQPEIQHYGAMVDLLARAGSVDEAYAMIKEMPTKPDAAIWRTLLSSCRVFKRSRLGEVAIANIPRRKSGDYVLLSNTYCSLTRWDSAAKTRNLMTRKGVGKNCGKSWIELAGEIHQFRSGDRSHRETEALYEALDELIKRTKMAGFVPSMELVLMDVADEEKEENLNFHSEKLAVAYGVLKSSPGSEIVVLKNLRICYDCHCWIKLVSRILIRTIVVRDRLRFHQFEGGLCSCDDYW</sequence>
<evidence type="ECO:0000256" key="3">
    <source>
        <dbReference type="PROSITE-ProRule" id="PRU00708"/>
    </source>
</evidence>
<dbReference type="AlphaFoldDB" id="A0A8B8QXT4"/>
<dbReference type="Proteomes" id="UP000827889">
    <property type="component" value="Chromosome 4"/>
</dbReference>
<proteinExistence type="inferred from homology"/>
<organism evidence="5 6">
    <name type="scientific">Rhodamnia argentea</name>
    <dbReference type="NCBI Taxonomy" id="178133"/>
    <lineage>
        <taxon>Eukaryota</taxon>
        <taxon>Viridiplantae</taxon>
        <taxon>Streptophyta</taxon>
        <taxon>Embryophyta</taxon>
        <taxon>Tracheophyta</taxon>
        <taxon>Spermatophyta</taxon>
        <taxon>Magnoliopsida</taxon>
        <taxon>eudicotyledons</taxon>
        <taxon>Gunneridae</taxon>
        <taxon>Pentapetalae</taxon>
        <taxon>rosids</taxon>
        <taxon>malvids</taxon>
        <taxon>Myrtales</taxon>
        <taxon>Myrtaceae</taxon>
        <taxon>Myrtoideae</taxon>
        <taxon>Myrteae</taxon>
        <taxon>Australasian group</taxon>
        <taxon>Rhodamnia</taxon>
    </lineage>
</organism>
<dbReference type="GO" id="GO:0003723">
    <property type="term" value="F:RNA binding"/>
    <property type="evidence" value="ECO:0007669"/>
    <property type="project" value="InterPro"/>
</dbReference>
<dbReference type="RefSeq" id="XP_030551890.1">
    <property type="nucleotide sequence ID" value="XM_030696030.2"/>
</dbReference>
<dbReference type="GO" id="GO:0009451">
    <property type="term" value="P:RNA modification"/>
    <property type="evidence" value="ECO:0007669"/>
    <property type="project" value="InterPro"/>
</dbReference>
<evidence type="ECO:0000259" key="4">
    <source>
        <dbReference type="Pfam" id="PF14432"/>
    </source>
</evidence>
<feature type="repeat" description="PPR" evidence="3">
    <location>
        <begin position="230"/>
        <end position="264"/>
    </location>
</feature>
<dbReference type="GeneID" id="115756315"/>
<dbReference type="GO" id="GO:0008270">
    <property type="term" value="F:zinc ion binding"/>
    <property type="evidence" value="ECO:0007669"/>
    <property type="project" value="InterPro"/>
</dbReference>
<dbReference type="PANTHER" id="PTHR47926:SF360">
    <property type="entry name" value="PENTATRICOPEPTIDE REPEAT-CONTAINING PROTEIN"/>
    <property type="match status" value="1"/>
</dbReference>
<dbReference type="Pfam" id="PF14432">
    <property type="entry name" value="DYW_deaminase"/>
    <property type="match status" value="1"/>
</dbReference>
<protein>
    <submittedName>
        <fullName evidence="6">Pentatricopeptide repeat-containing protein At5g50990 isoform X1</fullName>
    </submittedName>
</protein>
<dbReference type="InterPro" id="IPR046848">
    <property type="entry name" value="E_motif"/>
</dbReference>
<accession>A0A8B8QXT4</accession>
<feature type="repeat" description="PPR" evidence="3">
    <location>
        <begin position="164"/>
        <end position="198"/>
    </location>
</feature>
<dbReference type="InterPro" id="IPR002885">
    <property type="entry name" value="PPR_rpt"/>
</dbReference>
<dbReference type="OrthoDB" id="185373at2759"/>
<feature type="domain" description="DYW" evidence="4">
    <location>
        <begin position="442"/>
        <end position="534"/>
    </location>
</feature>
<dbReference type="NCBIfam" id="TIGR00756">
    <property type="entry name" value="PPR"/>
    <property type="match status" value="3"/>
</dbReference>
<dbReference type="Pfam" id="PF13041">
    <property type="entry name" value="PPR_2"/>
    <property type="match status" value="2"/>
</dbReference>
<dbReference type="PROSITE" id="PS51375">
    <property type="entry name" value="PPR"/>
    <property type="match status" value="3"/>
</dbReference>
<dbReference type="InterPro" id="IPR011990">
    <property type="entry name" value="TPR-like_helical_dom_sf"/>
</dbReference>
<dbReference type="Pfam" id="PF01535">
    <property type="entry name" value="PPR"/>
    <property type="match status" value="2"/>
</dbReference>
<evidence type="ECO:0000256" key="2">
    <source>
        <dbReference type="ARBA" id="ARBA00022737"/>
    </source>
</evidence>
<dbReference type="Gene3D" id="1.25.40.10">
    <property type="entry name" value="Tetratricopeptide repeat domain"/>
    <property type="match status" value="2"/>
</dbReference>
<dbReference type="FunFam" id="1.25.40.10:FF:000242">
    <property type="entry name" value="Pentatricopeptide repeat-containing protein"/>
    <property type="match status" value="1"/>
</dbReference>
<evidence type="ECO:0000313" key="6">
    <source>
        <dbReference type="RefSeq" id="XP_030551890.1"/>
    </source>
</evidence>
<gene>
    <name evidence="6" type="primary">LOC115756315</name>
</gene>
<dbReference type="Pfam" id="PF20431">
    <property type="entry name" value="E_motif"/>
    <property type="match status" value="1"/>
</dbReference>
<keyword evidence="5" id="KW-1185">Reference proteome</keyword>
<dbReference type="PANTHER" id="PTHR47926">
    <property type="entry name" value="PENTATRICOPEPTIDE REPEAT-CONTAINING PROTEIN"/>
    <property type="match status" value="1"/>
</dbReference>
<name>A0A8B8QXT4_9MYRT</name>
<dbReference type="InterPro" id="IPR046960">
    <property type="entry name" value="PPR_At4g14850-like_plant"/>
</dbReference>
<evidence type="ECO:0000313" key="5">
    <source>
        <dbReference type="Proteomes" id="UP000827889"/>
    </source>
</evidence>
<dbReference type="KEGG" id="rarg:115756315"/>
<comment type="similarity">
    <text evidence="1">Belongs to the PPR family. PCMP-H subfamily.</text>
</comment>
<keyword evidence="2" id="KW-0677">Repeat</keyword>
<dbReference type="InterPro" id="IPR032867">
    <property type="entry name" value="DYW_dom"/>
</dbReference>
<feature type="repeat" description="PPR" evidence="3">
    <location>
        <begin position="129"/>
        <end position="163"/>
    </location>
</feature>
<evidence type="ECO:0000256" key="1">
    <source>
        <dbReference type="ARBA" id="ARBA00006643"/>
    </source>
</evidence>
<reference evidence="6" key="1">
    <citation type="submission" date="2025-08" db="UniProtKB">
        <authorList>
            <consortium name="RefSeq"/>
        </authorList>
    </citation>
    <scope>IDENTIFICATION</scope>
    <source>
        <tissue evidence="6">Leaf</tissue>
    </source>
</reference>